<protein>
    <recommendedName>
        <fullName evidence="4">DUF4283 domain-containing protein</fullName>
    </recommendedName>
</protein>
<feature type="compositionally biased region" description="Polar residues" evidence="1">
    <location>
        <begin position="234"/>
        <end position="248"/>
    </location>
</feature>
<dbReference type="EMBL" id="JAZDWU010000001">
    <property type="protein sequence ID" value="KAL0015662.1"/>
    <property type="molecule type" value="Genomic_DNA"/>
</dbReference>
<sequence>METEVHSDDEESDPEAGVIALNLSGVRKASIRAKWMDALIVKVVGKTMGYQSLISKLMALWKPSGRLVCIALAVWVHLPELPIEYYKPLVLQDLGKAIGPILIIDTHTAPEAHGRFARLCVQVNFDKPLVKLLKVGGVKQLVQYEGISALFFFCGRIRHKVEGCLFTTRVSEKTNNDGEVKEMHAPQDHSTPIKEAYGPWVLVSRKRHASKKGNKDAAQPSQVREIPKPLTKAPAQSANPIPASSQLI</sequence>
<name>A0AAW2E0P0_9ROSI</name>
<accession>A0AAW2E0P0</accession>
<evidence type="ECO:0008006" key="4">
    <source>
        <dbReference type="Google" id="ProtNLM"/>
    </source>
</evidence>
<dbReference type="InterPro" id="IPR040256">
    <property type="entry name" value="At4g02000-like"/>
</dbReference>
<dbReference type="Proteomes" id="UP001459277">
    <property type="component" value="Unassembled WGS sequence"/>
</dbReference>
<gene>
    <name evidence="2" type="ORF">SO802_002731</name>
</gene>
<proteinExistence type="predicted"/>
<dbReference type="PANTHER" id="PTHR31286">
    <property type="entry name" value="GLYCINE-RICH CELL WALL STRUCTURAL PROTEIN 1.8-LIKE"/>
    <property type="match status" value="1"/>
</dbReference>
<feature type="region of interest" description="Disordered" evidence="1">
    <location>
        <begin position="206"/>
        <end position="248"/>
    </location>
</feature>
<dbReference type="PANTHER" id="PTHR31286:SF99">
    <property type="entry name" value="DUF4283 DOMAIN-CONTAINING PROTEIN"/>
    <property type="match status" value="1"/>
</dbReference>
<comment type="caution">
    <text evidence="2">The sequence shown here is derived from an EMBL/GenBank/DDBJ whole genome shotgun (WGS) entry which is preliminary data.</text>
</comment>
<evidence type="ECO:0000256" key="1">
    <source>
        <dbReference type="SAM" id="MobiDB-lite"/>
    </source>
</evidence>
<evidence type="ECO:0000313" key="2">
    <source>
        <dbReference type="EMBL" id="KAL0015662.1"/>
    </source>
</evidence>
<dbReference type="AlphaFoldDB" id="A0AAW2E0P0"/>
<keyword evidence="3" id="KW-1185">Reference proteome</keyword>
<reference evidence="2 3" key="1">
    <citation type="submission" date="2024-01" db="EMBL/GenBank/DDBJ databases">
        <title>A telomere-to-telomere, gap-free genome of sweet tea (Lithocarpus litseifolius).</title>
        <authorList>
            <person name="Zhou J."/>
        </authorList>
    </citation>
    <scope>NUCLEOTIDE SEQUENCE [LARGE SCALE GENOMIC DNA]</scope>
    <source>
        <strain evidence="2">Zhou-2022a</strain>
        <tissue evidence="2">Leaf</tissue>
    </source>
</reference>
<evidence type="ECO:0000313" key="3">
    <source>
        <dbReference type="Proteomes" id="UP001459277"/>
    </source>
</evidence>
<organism evidence="2 3">
    <name type="scientific">Lithocarpus litseifolius</name>
    <dbReference type="NCBI Taxonomy" id="425828"/>
    <lineage>
        <taxon>Eukaryota</taxon>
        <taxon>Viridiplantae</taxon>
        <taxon>Streptophyta</taxon>
        <taxon>Embryophyta</taxon>
        <taxon>Tracheophyta</taxon>
        <taxon>Spermatophyta</taxon>
        <taxon>Magnoliopsida</taxon>
        <taxon>eudicotyledons</taxon>
        <taxon>Gunneridae</taxon>
        <taxon>Pentapetalae</taxon>
        <taxon>rosids</taxon>
        <taxon>fabids</taxon>
        <taxon>Fagales</taxon>
        <taxon>Fagaceae</taxon>
        <taxon>Lithocarpus</taxon>
    </lineage>
</organism>